<dbReference type="AlphaFoldDB" id="A0A9P4PFJ1"/>
<dbReference type="Proteomes" id="UP000799764">
    <property type="component" value="Unassembled WGS sequence"/>
</dbReference>
<feature type="region of interest" description="Disordered" evidence="1">
    <location>
        <begin position="101"/>
        <end position="135"/>
    </location>
</feature>
<reference evidence="2" key="1">
    <citation type="journal article" date="2020" name="Stud. Mycol.">
        <title>101 Dothideomycetes genomes: a test case for predicting lifestyles and emergence of pathogens.</title>
        <authorList>
            <person name="Haridas S."/>
            <person name="Albert R."/>
            <person name="Binder M."/>
            <person name="Bloem J."/>
            <person name="Labutti K."/>
            <person name="Salamov A."/>
            <person name="Andreopoulos B."/>
            <person name="Baker S."/>
            <person name="Barry K."/>
            <person name="Bills G."/>
            <person name="Bluhm B."/>
            <person name="Cannon C."/>
            <person name="Castanera R."/>
            <person name="Culley D."/>
            <person name="Daum C."/>
            <person name="Ezra D."/>
            <person name="Gonzalez J."/>
            <person name="Henrissat B."/>
            <person name="Kuo A."/>
            <person name="Liang C."/>
            <person name="Lipzen A."/>
            <person name="Lutzoni F."/>
            <person name="Magnuson J."/>
            <person name="Mondo S."/>
            <person name="Nolan M."/>
            <person name="Ohm R."/>
            <person name="Pangilinan J."/>
            <person name="Park H.-J."/>
            <person name="Ramirez L."/>
            <person name="Alfaro M."/>
            <person name="Sun H."/>
            <person name="Tritt A."/>
            <person name="Yoshinaga Y."/>
            <person name="Zwiers L.-H."/>
            <person name="Turgeon B."/>
            <person name="Goodwin S."/>
            <person name="Spatafora J."/>
            <person name="Crous P."/>
            <person name="Grigoriev I."/>
        </authorList>
    </citation>
    <scope>NUCLEOTIDE SEQUENCE</scope>
    <source>
        <strain evidence="2">CBS 690.94</strain>
    </source>
</reference>
<keyword evidence="3" id="KW-1185">Reference proteome</keyword>
<evidence type="ECO:0000256" key="1">
    <source>
        <dbReference type="SAM" id="MobiDB-lite"/>
    </source>
</evidence>
<sequence length="166" mass="17644">MYTAQAPTSSNSESTQRGIWESTHVHVYAARLVSKPPTTAAVNALSTNATLPNIFASSCLTILTSRITIPISSTSALLPDQIAHANANPFTSPVSPIPIPSPQLTTHAPSSPSVAARCTDPPARHTSNSIDPPHTTQLRVLALSVPRYSILPRPNCLGTPYPTRYI</sequence>
<dbReference type="EMBL" id="MU001503">
    <property type="protein sequence ID" value="KAF2442977.1"/>
    <property type="molecule type" value="Genomic_DNA"/>
</dbReference>
<feature type="compositionally biased region" description="Polar residues" evidence="1">
    <location>
        <begin position="125"/>
        <end position="135"/>
    </location>
</feature>
<evidence type="ECO:0000313" key="2">
    <source>
        <dbReference type="EMBL" id="KAF2442977.1"/>
    </source>
</evidence>
<comment type="caution">
    <text evidence="2">The sequence shown here is derived from an EMBL/GenBank/DDBJ whole genome shotgun (WGS) entry which is preliminary data.</text>
</comment>
<gene>
    <name evidence="2" type="ORF">P171DRAFT_53540</name>
</gene>
<evidence type="ECO:0000313" key="3">
    <source>
        <dbReference type="Proteomes" id="UP000799764"/>
    </source>
</evidence>
<accession>A0A9P4PFJ1</accession>
<organism evidence="2 3">
    <name type="scientific">Karstenula rhodostoma CBS 690.94</name>
    <dbReference type="NCBI Taxonomy" id="1392251"/>
    <lineage>
        <taxon>Eukaryota</taxon>
        <taxon>Fungi</taxon>
        <taxon>Dikarya</taxon>
        <taxon>Ascomycota</taxon>
        <taxon>Pezizomycotina</taxon>
        <taxon>Dothideomycetes</taxon>
        <taxon>Pleosporomycetidae</taxon>
        <taxon>Pleosporales</taxon>
        <taxon>Massarineae</taxon>
        <taxon>Didymosphaeriaceae</taxon>
        <taxon>Karstenula</taxon>
    </lineage>
</organism>
<protein>
    <submittedName>
        <fullName evidence="2">Uncharacterized protein</fullName>
    </submittedName>
</protein>
<feature type="compositionally biased region" description="Polar residues" evidence="1">
    <location>
        <begin position="103"/>
        <end position="113"/>
    </location>
</feature>
<name>A0A9P4PFJ1_9PLEO</name>
<proteinExistence type="predicted"/>